<dbReference type="GO" id="GO:0008270">
    <property type="term" value="F:zinc ion binding"/>
    <property type="evidence" value="ECO:0007669"/>
    <property type="project" value="InterPro"/>
</dbReference>
<keyword evidence="7" id="KW-0645">Protease</keyword>
<evidence type="ECO:0000256" key="7">
    <source>
        <dbReference type="ARBA" id="ARBA00022670"/>
    </source>
</evidence>
<keyword evidence="9" id="KW-0378">Hydrolase</keyword>
<dbReference type="Proteomes" id="UP000092671">
    <property type="component" value="Unassembled WGS sequence"/>
</dbReference>
<dbReference type="Gene3D" id="2.60.40.1840">
    <property type="match status" value="1"/>
</dbReference>
<evidence type="ECO:0000256" key="5">
    <source>
        <dbReference type="ARBA" id="ARBA00015611"/>
    </source>
</evidence>
<comment type="caution">
    <text evidence="17">The sequence shown here is derived from an EMBL/GenBank/DDBJ whole genome shotgun (WGS) entry which is preliminary data.</text>
</comment>
<keyword evidence="10" id="KW-0862">Zinc</keyword>
<dbReference type="Pfam" id="PF17432">
    <property type="entry name" value="DUF3458_C"/>
    <property type="match status" value="1"/>
</dbReference>
<accession>A0A1B8PKJ3</accession>
<dbReference type="Pfam" id="PF17900">
    <property type="entry name" value="Peptidase_M1_N"/>
    <property type="match status" value="1"/>
</dbReference>
<dbReference type="Pfam" id="PF11940">
    <property type="entry name" value="DUF3458"/>
    <property type="match status" value="1"/>
</dbReference>
<dbReference type="Gene3D" id="1.25.50.10">
    <property type="entry name" value="Peptidase M1, alanyl aminopeptidase, C-terminal domain"/>
    <property type="match status" value="1"/>
</dbReference>
<evidence type="ECO:0000256" key="4">
    <source>
        <dbReference type="ARBA" id="ARBA00012564"/>
    </source>
</evidence>
<evidence type="ECO:0000256" key="1">
    <source>
        <dbReference type="ARBA" id="ARBA00000098"/>
    </source>
</evidence>
<dbReference type="InterPro" id="IPR014782">
    <property type="entry name" value="Peptidase_M1_dom"/>
</dbReference>
<comment type="catalytic activity">
    <reaction evidence="1">
        <text>Release of an N-terminal amino acid, Xaa-|-Yaa- from a peptide, amide or arylamide. Xaa is preferably Ala, but may be most amino acids including Pro (slow action). When a terminal hydrophobic residue is followed by a prolyl residue, the two may be released as an intact Xaa-Pro dipeptide.</text>
        <dbReference type="EC" id="3.4.11.2"/>
    </reaction>
</comment>
<evidence type="ECO:0000259" key="13">
    <source>
        <dbReference type="Pfam" id="PF01433"/>
    </source>
</evidence>
<organism evidence="17 18">
    <name type="scientific">Moraxella nonliquefaciens</name>
    <dbReference type="NCBI Taxonomy" id="478"/>
    <lineage>
        <taxon>Bacteria</taxon>
        <taxon>Pseudomonadati</taxon>
        <taxon>Pseudomonadota</taxon>
        <taxon>Gammaproteobacteria</taxon>
        <taxon>Moraxellales</taxon>
        <taxon>Moraxellaceae</taxon>
        <taxon>Moraxella</taxon>
    </lineage>
</organism>
<dbReference type="GO" id="GO:0016285">
    <property type="term" value="F:alanyl aminopeptidase activity"/>
    <property type="evidence" value="ECO:0007669"/>
    <property type="project" value="UniProtKB-EC"/>
</dbReference>
<dbReference type="OrthoDB" id="100605at2"/>
<dbReference type="PRINTS" id="PR00756">
    <property type="entry name" value="ALADIPTASE"/>
</dbReference>
<evidence type="ECO:0000313" key="18">
    <source>
        <dbReference type="Proteomes" id="UP000092671"/>
    </source>
</evidence>
<evidence type="ECO:0000313" key="17">
    <source>
        <dbReference type="EMBL" id="OBX51410.1"/>
    </source>
</evidence>
<dbReference type="Gene3D" id="3.30.2010.30">
    <property type="match status" value="1"/>
</dbReference>
<comment type="cofactor">
    <cofactor evidence="2">
        <name>Zn(2+)</name>
        <dbReference type="ChEBI" id="CHEBI:29105"/>
    </cofactor>
</comment>
<dbReference type="InterPro" id="IPR027268">
    <property type="entry name" value="Peptidase_M4/M1_CTD_sf"/>
</dbReference>
<evidence type="ECO:0000256" key="12">
    <source>
        <dbReference type="NCBIfam" id="TIGR02414"/>
    </source>
</evidence>
<dbReference type="Gene3D" id="2.60.40.1730">
    <property type="entry name" value="tricorn interacting facor f3 domain"/>
    <property type="match status" value="1"/>
</dbReference>
<reference evidence="17 18" key="1">
    <citation type="submission" date="2016-06" db="EMBL/GenBank/DDBJ databases">
        <title>Draft genome of Moraxella nonliquefaciens CCUG 60284.</title>
        <authorList>
            <person name="Salva-Serra F."/>
            <person name="Engstrom-Jakobsson H."/>
            <person name="Thorell K."/>
            <person name="Gonzales-Siles L."/>
            <person name="Karlsson R."/>
            <person name="Boulund F."/>
            <person name="Engstrand L."/>
            <person name="Kristiansson E."/>
            <person name="Moore E."/>
        </authorList>
    </citation>
    <scope>NUCLEOTIDE SEQUENCE [LARGE SCALE GENOMIC DNA]</scope>
    <source>
        <strain evidence="17 18">CCUG 60284</strain>
    </source>
</reference>
<protein>
    <recommendedName>
        <fullName evidence="5 12">Aminopeptidase N</fullName>
        <ecNumber evidence="4 12">3.4.11.2</ecNumber>
    </recommendedName>
</protein>
<dbReference type="Pfam" id="PF01433">
    <property type="entry name" value="Peptidase_M1"/>
    <property type="match status" value="1"/>
</dbReference>
<dbReference type="EC" id="3.4.11.2" evidence="4 12"/>
<dbReference type="InterPro" id="IPR024601">
    <property type="entry name" value="Peptidase_M1_pepN_C"/>
</dbReference>
<dbReference type="CDD" id="cd09600">
    <property type="entry name" value="M1_APN"/>
    <property type="match status" value="1"/>
</dbReference>
<dbReference type="InterPro" id="IPR012779">
    <property type="entry name" value="Peptidase_M1_pepN"/>
</dbReference>
<dbReference type="InterPro" id="IPR042097">
    <property type="entry name" value="Aminopeptidase_N-like_N_sf"/>
</dbReference>
<evidence type="ECO:0000256" key="2">
    <source>
        <dbReference type="ARBA" id="ARBA00001947"/>
    </source>
</evidence>
<comment type="similarity">
    <text evidence="3">Belongs to the peptidase M1 family.</text>
</comment>
<dbReference type="InterPro" id="IPR001930">
    <property type="entry name" value="Peptidase_M1"/>
</dbReference>
<feature type="domain" description="Aminopeptidase N-like N-terminal" evidence="16">
    <location>
        <begin position="51"/>
        <end position="192"/>
    </location>
</feature>
<dbReference type="Gene3D" id="1.10.390.10">
    <property type="entry name" value="Neutral Protease Domain 2"/>
    <property type="match status" value="1"/>
</dbReference>
<evidence type="ECO:0000259" key="14">
    <source>
        <dbReference type="Pfam" id="PF11940"/>
    </source>
</evidence>
<evidence type="ECO:0000256" key="6">
    <source>
        <dbReference type="ARBA" id="ARBA00022438"/>
    </source>
</evidence>
<dbReference type="InterPro" id="IPR038438">
    <property type="entry name" value="PepN_Ig-like_sf"/>
</dbReference>
<dbReference type="EMBL" id="LZDN01000006">
    <property type="protein sequence ID" value="OBX51410.1"/>
    <property type="molecule type" value="Genomic_DNA"/>
</dbReference>
<keyword evidence="8" id="KW-0479">Metal-binding</keyword>
<dbReference type="GO" id="GO:0008237">
    <property type="term" value="F:metallopeptidase activity"/>
    <property type="evidence" value="ECO:0007669"/>
    <property type="project" value="UniProtKB-UniRule"/>
</dbReference>
<feature type="domain" description="Peptidase M1 alanyl aminopeptidase Ig-like fold" evidence="14">
    <location>
        <begin position="449"/>
        <end position="542"/>
    </location>
</feature>
<evidence type="ECO:0000256" key="9">
    <source>
        <dbReference type="ARBA" id="ARBA00022801"/>
    </source>
</evidence>
<dbReference type="SUPFAM" id="SSF55486">
    <property type="entry name" value="Metalloproteases ('zincins'), catalytic domain"/>
    <property type="match status" value="1"/>
</dbReference>
<feature type="domain" description="Peptidase M1 membrane alanine aminopeptidase" evidence="13">
    <location>
        <begin position="232"/>
        <end position="437"/>
    </location>
</feature>
<dbReference type="InterPro" id="IPR035414">
    <property type="entry name" value="Peptidase_M1_pepN_Ig-like"/>
</dbReference>
<sequence>MTNSTKEPQKIYLKDYTPPTYRVDDIYLDIRIFDDHATVSGVLNMKREHDGALVLFGRELELLGISVNDKALTADEYSLDGESLTIHQAPDTAKVAIEVKITPQTNTALEGLYQSGAGDELMFVTQCEPEGFRKIIFFPDRPDVLTEYTTRVEADKRFSVLLANGNLIQQGDVGDDRHFAIWHDPTKKPSYLFACVVADLAVTSDHYTTSEGRDVLLEIYASPADIDKCHVAMTALKDAMAWDEERYGRAYDLDRYMIVATGQFNMGAMENKGLNIFNTSCVLSSPKTTTDERSFHVKAVIAHEYFHNWTGNRVTCRDWFQLCLKEGFTVFRDQSFSASHRSPAVQRIDDVSFLKAHQFKEDAGVLAHPVRPDSFVEINNFYTVTIYEKGAEIVRMIATLLGQDKFRQGTDEYFARYDGQAVTIEDFLSAMSVGDKRVLDFLAWYTQPGTPVLSGGFEVVADGVELTFSQETRHVAGFDEPKALPIPIDVAIFHGENGQLLAQDLLLLTENSQSFSFDGLDLGGVRPVVSVLRNFSAPVKLVFDHTDEDLMKIVEFENEGFNQWQAVQALVGRLLFGKSDNITLLTDTLKRIVPTLMHKDPMLSARLFDVPSESELAVAYDENYKPQEVKATRTALKEQIAHALADHVQAWYDALPIVPYEDTPDARGVRLLRNVLLNLALTAKLDMTERAQYQYANASCMSEQLGALEAMIEFDLPNADDYTTQFYEEYHDDDLVIDQWFSVQAGADSRDVAFIKTLMERTDYDWQTPNRVRTTLGALANKPTQLWTKDGILLYLSALARLDVINPVLASRALSALARWYTLADDDKEMVKTELVALQQKVSSKNVLEFLNNMLEGRA</sequence>
<dbReference type="FunFam" id="3.30.2010.30:FF:000002">
    <property type="entry name" value="Putative aminopeptidase N"/>
    <property type="match status" value="1"/>
</dbReference>
<dbReference type="SUPFAM" id="SSF63737">
    <property type="entry name" value="Leukotriene A4 hydrolase N-terminal domain"/>
    <property type="match status" value="1"/>
</dbReference>
<evidence type="ECO:0000259" key="16">
    <source>
        <dbReference type="Pfam" id="PF17900"/>
    </source>
</evidence>
<feature type="domain" description="Peptidase M1 alanyl aminopeptidase C-terminal" evidence="15">
    <location>
        <begin position="547"/>
        <end position="855"/>
    </location>
</feature>
<dbReference type="AlphaFoldDB" id="A0A1B8PKJ3"/>
<keyword evidence="6 17" id="KW-0031">Aminopeptidase</keyword>
<dbReference type="InterPro" id="IPR037144">
    <property type="entry name" value="Peptidase_M1_pepN_C_sf"/>
</dbReference>
<proteinExistence type="inferred from homology"/>
<evidence type="ECO:0000259" key="15">
    <source>
        <dbReference type="Pfam" id="PF17432"/>
    </source>
</evidence>
<name>A0A1B8PKJ3_MORNO</name>
<dbReference type="InterPro" id="IPR045357">
    <property type="entry name" value="Aminopeptidase_N-like_N"/>
</dbReference>
<dbReference type="RefSeq" id="WP_066892587.1">
    <property type="nucleotide sequence ID" value="NZ_LZDN01000006.1"/>
</dbReference>
<dbReference type="NCBIfam" id="TIGR02414">
    <property type="entry name" value="pepN_proteo"/>
    <property type="match status" value="1"/>
</dbReference>
<evidence type="ECO:0000256" key="10">
    <source>
        <dbReference type="ARBA" id="ARBA00022833"/>
    </source>
</evidence>
<evidence type="ECO:0000256" key="8">
    <source>
        <dbReference type="ARBA" id="ARBA00022723"/>
    </source>
</evidence>
<evidence type="ECO:0000256" key="3">
    <source>
        <dbReference type="ARBA" id="ARBA00010136"/>
    </source>
</evidence>
<dbReference type="PANTHER" id="PTHR46322:SF1">
    <property type="entry name" value="PUROMYCIN-SENSITIVE AMINOPEPTIDASE"/>
    <property type="match status" value="1"/>
</dbReference>
<dbReference type="PANTHER" id="PTHR46322">
    <property type="entry name" value="PUROMYCIN-SENSITIVE AMINOPEPTIDASE"/>
    <property type="match status" value="1"/>
</dbReference>
<gene>
    <name evidence="17" type="ORF">A9Z60_07400</name>
</gene>
<evidence type="ECO:0000256" key="11">
    <source>
        <dbReference type="ARBA" id="ARBA00023049"/>
    </source>
</evidence>
<keyword evidence="11" id="KW-0482">Metalloprotease</keyword>
<dbReference type="GO" id="GO:0006508">
    <property type="term" value="P:proteolysis"/>
    <property type="evidence" value="ECO:0007669"/>
    <property type="project" value="UniProtKB-UniRule"/>
</dbReference>